<dbReference type="PANTHER" id="PTHR33121">
    <property type="entry name" value="CYCLIC DI-GMP PHOSPHODIESTERASE PDEF"/>
    <property type="match status" value="1"/>
</dbReference>
<proteinExistence type="predicted"/>
<dbReference type="SUPFAM" id="SSF141868">
    <property type="entry name" value="EAL domain-like"/>
    <property type="match status" value="1"/>
</dbReference>
<dbReference type="PANTHER" id="PTHR33121:SF70">
    <property type="entry name" value="SIGNALING PROTEIN YKOW"/>
    <property type="match status" value="1"/>
</dbReference>
<dbReference type="Proteomes" id="UP000051442">
    <property type="component" value="Unassembled WGS sequence"/>
</dbReference>
<dbReference type="GO" id="GO:0071111">
    <property type="term" value="F:cyclic-guanylate-specific phosphodiesterase activity"/>
    <property type="evidence" value="ECO:0007669"/>
    <property type="project" value="InterPro"/>
</dbReference>
<dbReference type="STRING" id="1423804.FD14_GL000926"/>
<feature type="domain" description="EAL" evidence="1">
    <location>
        <begin position="1"/>
        <end position="231"/>
    </location>
</feature>
<organism evidence="2 3">
    <name type="scientific">Secundilactobacillus similis DSM 23365 = JCM 2765</name>
    <dbReference type="NCBI Taxonomy" id="1423804"/>
    <lineage>
        <taxon>Bacteria</taxon>
        <taxon>Bacillati</taxon>
        <taxon>Bacillota</taxon>
        <taxon>Bacilli</taxon>
        <taxon>Lactobacillales</taxon>
        <taxon>Lactobacillaceae</taxon>
        <taxon>Secundilactobacillus</taxon>
    </lineage>
</organism>
<dbReference type="Gene3D" id="3.20.20.450">
    <property type="entry name" value="EAL domain"/>
    <property type="match status" value="1"/>
</dbReference>
<dbReference type="OrthoDB" id="2315942at2"/>
<dbReference type="InterPro" id="IPR050706">
    <property type="entry name" value="Cyclic-di-GMP_PDE-like"/>
</dbReference>
<gene>
    <name evidence="2" type="ORF">FD14_GL000926</name>
</gene>
<dbReference type="AlphaFoldDB" id="A0A0R2EZE3"/>
<evidence type="ECO:0000259" key="1">
    <source>
        <dbReference type="PROSITE" id="PS50883"/>
    </source>
</evidence>
<accession>A0A0R2EZE3</accession>
<keyword evidence="3" id="KW-1185">Reference proteome</keyword>
<dbReference type="Pfam" id="PF00563">
    <property type="entry name" value="EAL"/>
    <property type="match status" value="1"/>
</dbReference>
<dbReference type="SMART" id="SM00052">
    <property type="entry name" value="EAL"/>
    <property type="match status" value="1"/>
</dbReference>
<sequence length="233" mass="26755">MFTFFRQPKFSGVTADNQQPVGYELFIREYQDHRWVLPTDFDAITATEIESLLTTTLSQVPETIQLISFNLEQSQFIQSEYAEMVARVQATTSVKIYTELTERSNPQVTSDQLLAGAKRFSALGLLVCIDDVGTGVNTLNLALKLDEYVNEYKFAFQNLRPFNAIDDIADQLDFWYQFAQEQHKTIAIEGVESKAELEQVRRDYPCEIIQGYYLGKPTRLLAEPQISVFDDYE</sequence>
<evidence type="ECO:0000313" key="3">
    <source>
        <dbReference type="Proteomes" id="UP000051442"/>
    </source>
</evidence>
<dbReference type="PATRIC" id="fig|1423804.4.peg.994"/>
<dbReference type="EMBL" id="AYZM01000105">
    <property type="protein sequence ID" value="KRN21745.1"/>
    <property type="molecule type" value="Genomic_DNA"/>
</dbReference>
<reference evidence="2 3" key="1">
    <citation type="journal article" date="2015" name="Genome Announc.">
        <title>Expanding the biotechnology potential of lactobacilli through comparative genomics of 213 strains and associated genera.</title>
        <authorList>
            <person name="Sun Z."/>
            <person name="Harris H.M."/>
            <person name="McCann A."/>
            <person name="Guo C."/>
            <person name="Argimon S."/>
            <person name="Zhang W."/>
            <person name="Yang X."/>
            <person name="Jeffery I.B."/>
            <person name="Cooney J.C."/>
            <person name="Kagawa T.F."/>
            <person name="Liu W."/>
            <person name="Song Y."/>
            <person name="Salvetti E."/>
            <person name="Wrobel A."/>
            <person name="Rasinkangas P."/>
            <person name="Parkhill J."/>
            <person name="Rea M.C."/>
            <person name="O'Sullivan O."/>
            <person name="Ritari J."/>
            <person name="Douillard F.P."/>
            <person name="Paul Ross R."/>
            <person name="Yang R."/>
            <person name="Briner A.E."/>
            <person name="Felis G.E."/>
            <person name="de Vos W.M."/>
            <person name="Barrangou R."/>
            <person name="Klaenhammer T.R."/>
            <person name="Caufield P.W."/>
            <person name="Cui Y."/>
            <person name="Zhang H."/>
            <person name="O'Toole P.W."/>
        </authorList>
    </citation>
    <scope>NUCLEOTIDE SEQUENCE [LARGE SCALE GENOMIC DNA]</scope>
    <source>
        <strain evidence="2 3">DSM 23365</strain>
    </source>
</reference>
<comment type="caution">
    <text evidence="2">The sequence shown here is derived from an EMBL/GenBank/DDBJ whole genome shotgun (WGS) entry which is preliminary data.</text>
</comment>
<dbReference type="PROSITE" id="PS50883">
    <property type="entry name" value="EAL"/>
    <property type="match status" value="1"/>
</dbReference>
<dbReference type="InterPro" id="IPR035919">
    <property type="entry name" value="EAL_sf"/>
</dbReference>
<dbReference type="InterPro" id="IPR001633">
    <property type="entry name" value="EAL_dom"/>
</dbReference>
<protein>
    <submittedName>
        <fullName evidence="2">C-di-GMP-specific phosphodiesterase</fullName>
    </submittedName>
</protein>
<name>A0A0R2EZE3_9LACO</name>
<evidence type="ECO:0000313" key="2">
    <source>
        <dbReference type="EMBL" id="KRN21745.1"/>
    </source>
</evidence>
<dbReference type="RefSeq" id="WP_054733218.1">
    <property type="nucleotide sequence ID" value="NZ_AYZM01000105.1"/>
</dbReference>